<keyword evidence="3" id="KW-1185">Reference proteome</keyword>
<sequence>MVHLASESVEAVVNGKIRWADGEGKVLSAGAKFAGNQIQARPPVDGTHHPATILHALSAVKSKAGLLDARDTKDEPFFPHLSTNTPGSTHVAVQTLRHFLQSWTHRRPRGRGSVLGEPASRGDLTVSL</sequence>
<feature type="region of interest" description="Disordered" evidence="1">
    <location>
        <begin position="107"/>
        <end position="128"/>
    </location>
</feature>
<evidence type="ECO:0000256" key="1">
    <source>
        <dbReference type="SAM" id="MobiDB-lite"/>
    </source>
</evidence>
<gene>
    <name evidence="2" type="ORF">CSUB01_05057</name>
</gene>
<reference evidence="3" key="1">
    <citation type="journal article" date="2014" name="Genome Announc.">
        <title>Draft genome sequence of Colletotrichum sublineola, a destructive pathogen of cultivated sorghum.</title>
        <authorList>
            <person name="Baroncelli R."/>
            <person name="Sanz-Martin J.M."/>
            <person name="Rech G.E."/>
            <person name="Sukno S.A."/>
            <person name="Thon M.R."/>
        </authorList>
    </citation>
    <scope>NUCLEOTIDE SEQUENCE [LARGE SCALE GENOMIC DNA]</scope>
    <source>
        <strain evidence="3">TX430BB</strain>
    </source>
</reference>
<protein>
    <submittedName>
        <fullName evidence="2">Uncharacterized protein</fullName>
    </submittedName>
</protein>
<organism evidence="2 3">
    <name type="scientific">Colletotrichum sublineola</name>
    <name type="common">Sorghum anthracnose fungus</name>
    <dbReference type="NCBI Taxonomy" id="1173701"/>
    <lineage>
        <taxon>Eukaryota</taxon>
        <taxon>Fungi</taxon>
        <taxon>Dikarya</taxon>
        <taxon>Ascomycota</taxon>
        <taxon>Pezizomycotina</taxon>
        <taxon>Sordariomycetes</taxon>
        <taxon>Hypocreomycetidae</taxon>
        <taxon>Glomerellales</taxon>
        <taxon>Glomerellaceae</taxon>
        <taxon>Colletotrichum</taxon>
        <taxon>Colletotrichum graminicola species complex</taxon>
    </lineage>
</organism>
<name>A0A066XXL5_COLSU</name>
<accession>A0A066XXL5</accession>
<evidence type="ECO:0000313" key="2">
    <source>
        <dbReference type="EMBL" id="KDN70521.1"/>
    </source>
</evidence>
<dbReference type="AlphaFoldDB" id="A0A066XXL5"/>
<comment type="caution">
    <text evidence="2">The sequence shown here is derived from an EMBL/GenBank/DDBJ whole genome shotgun (WGS) entry which is preliminary data.</text>
</comment>
<proteinExistence type="predicted"/>
<evidence type="ECO:0000313" key="3">
    <source>
        <dbReference type="Proteomes" id="UP000027238"/>
    </source>
</evidence>
<dbReference type="Proteomes" id="UP000027238">
    <property type="component" value="Unassembled WGS sequence"/>
</dbReference>
<dbReference type="HOGENOM" id="CLU_1959447_0_0_1"/>
<dbReference type="EMBL" id="JMSE01000333">
    <property type="protein sequence ID" value="KDN70521.1"/>
    <property type="molecule type" value="Genomic_DNA"/>
</dbReference>